<reference evidence="1" key="1">
    <citation type="journal article" date="2021" name="ISME J.">
        <title>Fine-scale metabolic discontinuity in a stratified prokaryote microbiome of a Red Sea deep halocline.</title>
        <authorList>
            <person name="Michoud G."/>
            <person name="Ngugi D.K."/>
            <person name="Barozzi A."/>
            <person name="Merlino G."/>
            <person name="Calleja M.L."/>
            <person name="Delgado-Huertas A."/>
            <person name="Moran X.A.G."/>
            <person name="Daffonchio D."/>
        </authorList>
    </citation>
    <scope>NUCLEOTIDE SEQUENCE</scope>
    <source>
        <strain evidence="1">SuakinDeep_MAG55_1</strain>
    </source>
</reference>
<accession>A0A941W6P2</accession>
<sequence>MSIEKLTWREAEYQFLRRIDWLIATNTPLDKAQEALVDHTTLFKFYCRLDKDDKARNLFRELTLKFADACGTSLKKQRTDSFFIHGWLQILSRYGLFKEIVRVFLQNLRKQKPGLCEDVVKELSRDYLAKDFDLTEKDREKAQRQIKVMAKDMYLLYETFINHNQVKHYESFKTLAKVFDQQCETVEGADGEKMEIVIREKPKGDEIISTPHNTDARYVKKGKQTVCGQKGFITVEQLWQLIMDWDFRTTS</sequence>
<protein>
    <submittedName>
        <fullName evidence="1">Uncharacterized protein</fullName>
    </submittedName>
</protein>
<evidence type="ECO:0000313" key="1">
    <source>
        <dbReference type="EMBL" id="MBS1259105.1"/>
    </source>
</evidence>
<organism evidence="1 2">
    <name type="scientific">Candidatus Scalindua arabica</name>
    <dbReference type="NCBI Taxonomy" id="1127984"/>
    <lineage>
        <taxon>Bacteria</taxon>
        <taxon>Pseudomonadati</taxon>
        <taxon>Planctomycetota</taxon>
        <taxon>Candidatus Brocadiia</taxon>
        <taxon>Candidatus Brocadiales</taxon>
        <taxon>Candidatus Scalinduaceae</taxon>
        <taxon>Candidatus Scalindua</taxon>
    </lineage>
</organism>
<evidence type="ECO:0000313" key="2">
    <source>
        <dbReference type="Proteomes" id="UP000722750"/>
    </source>
</evidence>
<name>A0A941W6P2_9BACT</name>
<dbReference type="Proteomes" id="UP000722750">
    <property type="component" value="Unassembled WGS sequence"/>
</dbReference>
<dbReference type="EMBL" id="JAANXD010000081">
    <property type="protein sequence ID" value="MBS1259105.1"/>
    <property type="molecule type" value="Genomic_DNA"/>
</dbReference>
<gene>
    <name evidence="1" type="ORF">MAG551_02171</name>
</gene>
<proteinExistence type="predicted"/>
<comment type="caution">
    <text evidence="1">The sequence shown here is derived from an EMBL/GenBank/DDBJ whole genome shotgun (WGS) entry which is preliminary data.</text>
</comment>
<dbReference type="AlphaFoldDB" id="A0A941W6P2"/>